<dbReference type="Proteomes" id="UP001575652">
    <property type="component" value="Unassembled WGS sequence"/>
</dbReference>
<dbReference type="EMBL" id="JBHDLJ010000005">
    <property type="protein sequence ID" value="MFB0834501.1"/>
    <property type="molecule type" value="Genomic_DNA"/>
</dbReference>
<feature type="domain" description="RNA polymerase sigma-70 region 2" evidence="7">
    <location>
        <begin position="41"/>
        <end position="108"/>
    </location>
</feature>
<evidence type="ECO:0000313" key="9">
    <source>
        <dbReference type="EMBL" id="MFB0834501.1"/>
    </source>
</evidence>
<proteinExistence type="inferred from homology"/>
<dbReference type="RefSeq" id="WP_373971676.1">
    <property type="nucleotide sequence ID" value="NZ_JBHDLJ010000005.1"/>
</dbReference>
<dbReference type="Pfam" id="PF08281">
    <property type="entry name" value="Sigma70_r4_2"/>
    <property type="match status" value="1"/>
</dbReference>
<dbReference type="PANTHER" id="PTHR43133:SF8">
    <property type="entry name" value="RNA POLYMERASE SIGMA FACTOR HI_1459-RELATED"/>
    <property type="match status" value="1"/>
</dbReference>
<keyword evidence="2" id="KW-0805">Transcription regulation</keyword>
<sequence length="210" mass="23040">MAPPAEESPPVGPAVASPEALDEPTIVSRAQDGDAKAFEWLVSAHQGGVYRLCYRMLNDRSAAEDVVQETFISIWRGLPHLASPQTFVPWLYRSATNKCLDALRSRKRHPSDPMALEDLEDAPPVHGGDVMAGGAAGDPARECEIQAQMRALAVLLRAVPPGPRACWLLREVHEFSYCEIARIAQVSESTVRGRIARAKRFLAEGMASWR</sequence>
<name>A0ABV4UMJ5_9MICC</name>
<dbReference type="SUPFAM" id="SSF88659">
    <property type="entry name" value="Sigma3 and sigma4 domains of RNA polymerase sigma factors"/>
    <property type="match status" value="1"/>
</dbReference>
<feature type="domain" description="RNA polymerase sigma factor 70 region 4 type 2" evidence="8">
    <location>
        <begin position="150"/>
        <end position="202"/>
    </location>
</feature>
<dbReference type="InterPro" id="IPR036388">
    <property type="entry name" value="WH-like_DNA-bd_sf"/>
</dbReference>
<accession>A0ABV4UMJ5</accession>
<keyword evidence="10" id="KW-1185">Reference proteome</keyword>
<dbReference type="Gene3D" id="1.10.10.10">
    <property type="entry name" value="Winged helix-like DNA-binding domain superfamily/Winged helix DNA-binding domain"/>
    <property type="match status" value="1"/>
</dbReference>
<dbReference type="NCBIfam" id="TIGR02937">
    <property type="entry name" value="sigma70-ECF"/>
    <property type="match status" value="1"/>
</dbReference>
<evidence type="ECO:0000259" key="8">
    <source>
        <dbReference type="Pfam" id="PF08281"/>
    </source>
</evidence>
<dbReference type="InterPro" id="IPR014284">
    <property type="entry name" value="RNA_pol_sigma-70_dom"/>
</dbReference>
<dbReference type="CDD" id="cd06171">
    <property type="entry name" value="Sigma70_r4"/>
    <property type="match status" value="1"/>
</dbReference>
<protein>
    <submittedName>
        <fullName evidence="9">RNA polymerase sigma factor</fullName>
    </submittedName>
</protein>
<dbReference type="InterPro" id="IPR007627">
    <property type="entry name" value="RNA_pol_sigma70_r2"/>
</dbReference>
<evidence type="ECO:0000256" key="1">
    <source>
        <dbReference type="ARBA" id="ARBA00010641"/>
    </source>
</evidence>
<organism evidence="9 10">
    <name type="scientific">Arthrobacter halodurans</name>
    <dbReference type="NCBI Taxonomy" id="516699"/>
    <lineage>
        <taxon>Bacteria</taxon>
        <taxon>Bacillati</taxon>
        <taxon>Actinomycetota</taxon>
        <taxon>Actinomycetes</taxon>
        <taxon>Micrococcales</taxon>
        <taxon>Micrococcaceae</taxon>
        <taxon>Arthrobacter</taxon>
    </lineage>
</organism>
<keyword evidence="4" id="KW-0238">DNA-binding</keyword>
<feature type="region of interest" description="Disordered" evidence="6">
    <location>
        <begin position="1"/>
        <end position="20"/>
    </location>
</feature>
<evidence type="ECO:0000256" key="3">
    <source>
        <dbReference type="ARBA" id="ARBA00023082"/>
    </source>
</evidence>
<evidence type="ECO:0000256" key="5">
    <source>
        <dbReference type="ARBA" id="ARBA00023163"/>
    </source>
</evidence>
<dbReference type="InterPro" id="IPR013324">
    <property type="entry name" value="RNA_pol_sigma_r3/r4-like"/>
</dbReference>
<dbReference type="InterPro" id="IPR013325">
    <property type="entry name" value="RNA_pol_sigma_r2"/>
</dbReference>
<dbReference type="Pfam" id="PF04542">
    <property type="entry name" value="Sigma70_r2"/>
    <property type="match status" value="1"/>
</dbReference>
<evidence type="ECO:0000256" key="2">
    <source>
        <dbReference type="ARBA" id="ARBA00023015"/>
    </source>
</evidence>
<evidence type="ECO:0000313" key="10">
    <source>
        <dbReference type="Proteomes" id="UP001575652"/>
    </source>
</evidence>
<feature type="compositionally biased region" description="Pro residues" evidence="6">
    <location>
        <begin position="1"/>
        <end position="12"/>
    </location>
</feature>
<comment type="caution">
    <text evidence="9">The sequence shown here is derived from an EMBL/GenBank/DDBJ whole genome shotgun (WGS) entry which is preliminary data.</text>
</comment>
<evidence type="ECO:0000259" key="7">
    <source>
        <dbReference type="Pfam" id="PF04542"/>
    </source>
</evidence>
<gene>
    <name evidence="9" type="ORF">ACETWP_07865</name>
</gene>
<dbReference type="Gene3D" id="1.10.1740.10">
    <property type="match status" value="1"/>
</dbReference>
<evidence type="ECO:0000256" key="6">
    <source>
        <dbReference type="SAM" id="MobiDB-lite"/>
    </source>
</evidence>
<dbReference type="PANTHER" id="PTHR43133">
    <property type="entry name" value="RNA POLYMERASE ECF-TYPE SIGMA FACTO"/>
    <property type="match status" value="1"/>
</dbReference>
<dbReference type="InterPro" id="IPR039425">
    <property type="entry name" value="RNA_pol_sigma-70-like"/>
</dbReference>
<comment type="similarity">
    <text evidence="1">Belongs to the sigma-70 factor family. ECF subfamily.</text>
</comment>
<keyword evidence="3" id="KW-0731">Sigma factor</keyword>
<keyword evidence="5" id="KW-0804">Transcription</keyword>
<reference evidence="9 10" key="1">
    <citation type="submission" date="2024-09" db="EMBL/GenBank/DDBJ databases">
        <authorList>
            <person name="Salinas-Garcia M.A."/>
            <person name="Prieme A."/>
        </authorList>
    </citation>
    <scope>NUCLEOTIDE SEQUENCE [LARGE SCALE GENOMIC DNA]</scope>
    <source>
        <strain evidence="9 10">DSM 21081</strain>
    </source>
</reference>
<dbReference type="InterPro" id="IPR013249">
    <property type="entry name" value="RNA_pol_sigma70_r4_t2"/>
</dbReference>
<evidence type="ECO:0000256" key="4">
    <source>
        <dbReference type="ARBA" id="ARBA00023125"/>
    </source>
</evidence>
<dbReference type="SUPFAM" id="SSF88946">
    <property type="entry name" value="Sigma2 domain of RNA polymerase sigma factors"/>
    <property type="match status" value="1"/>
</dbReference>